<comment type="caution">
    <text evidence="1">The sequence shown here is derived from an EMBL/GenBank/DDBJ whole genome shotgun (WGS) entry which is preliminary data.</text>
</comment>
<organism evidence="1">
    <name type="scientific">Bacillus velezensis</name>
    <dbReference type="NCBI Taxonomy" id="492670"/>
    <lineage>
        <taxon>Bacteria</taxon>
        <taxon>Bacillati</taxon>
        <taxon>Bacillota</taxon>
        <taxon>Bacilli</taxon>
        <taxon>Bacillales</taxon>
        <taxon>Bacillaceae</taxon>
        <taxon>Bacillus</taxon>
        <taxon>Bacillus amyloliquefaciens group</taxon>
    </lineage>
</organism>
<reference evidence="1" key="1">
    <citation type="submission" date="2019-11" db="EMBL/GenBank/DDBJ databases">
        <title>Draft Genome Sequence of Plant Growth-Promoting Rhizosphere-Associated Bacteria.</title>
        <authorList>
            <person name="Vasilyev I.Y."/>
            <person name="Radchenko V."/>
            <person name="Ilnitskaya E.V."/>
        </authorList>
    </citation>
    <scope>NUCLEOTIDE SEQUENCE</scope>
    <source>
        <strain evidence="1">VRA_517_n</strain>
    </source>
</reference>
<gene>
    <name evidence="1" type="ORF">GKC39_04930</name>
</gene>
<accession>A0A6A8LEG1</accession>
<name>A0A6A8LEG1_BACVE</name>
<protein>
    <recommendedName>
        <fullName evidence="2">RiboL-PSP-HEPN domain-containing protein</fullName>
    </recommendedName>
</protein>
<sequence length="199" mass="23380">MDQFSFVQDAVSKGNDLSSDLFAVYMDIASTFQNYETTFKYFYEKIKEDVEARNNSNGEHLLIEPIIIPSVSSALFTGIYGDFEYFLNLICNAYKTKHGYKIDLKDISGNGIERAVLYLTKVVQVRDLKNTPEWNKIRHWNRIRNIIVHNNRVIRNKEDKDSIIFLNLNINKKQNRVYLLIDDCKRFHGLILNFLRICI</sequence>
<proteinExistence type="predicted"/>
<evidence type="ECO:0008006" key="2">
    <source>
        <dbReference type="Google" id="ProtNLM"/>
    </source>
</evidence>
<dbReference type="AlphaFoldDB" id="A0A6A8LEG1"/>
<dbReference type="RefSeq" id="WP_032859058.1">
    <property type="nucleotide sequence ID" value="NZ_AP028932.1"/>
</dbReference>
<evidence type="ECO:0000313" key="1">
    <source>
        <dbReference type="EMBL" id="MSE01402.1"/>
    </source>
</evidence>
<dbReference type="EMBL" id="WKKV01000002">
    <property type="protein sequence ID" value="MSE01402.1"/>
    <property type="molecule type" value="Genomic_DNA"/>
</dbReference>